<protein>
    <submittedName>
        <fullName evidence="1">Outer membrane lipoprotein-sorting protein</fullName>
    </submittedName>
</protein>
<dbReference type="InterPro" id="IPR011465">
    <property type="entry name" value="DUF1571"/>
</dbReference>
<dbReference type="Gene3D" id="2.50.20.10">
    <property type="entry name" value="Lipoprotein localisation LolA/LolB/LppX"/>
    <property type="match status" value="1"/>
</dbReference>
<reference evidence="1 2" key="2">
    <citation type="submission" date="2015-01" db="EMBL/GenBank/DDBJ databases">
        <title>Complete genome sequence of Pyrinomonas methylaliphatogenes type strain K22T.</title>
        <authorList>
            <person name="Lee K.C.Y."/>
            <person name="Power J.F."/>
            <person name="Dunfield P.F."/>
            <person name="Morgan X.C."/>
            <person name="Huttenhower C."/>
            <person name="Stott M.B."/>
        </authorList>
    </citation>
    <scope>NUCLEOTIDE SEQUENCE [LARGE SCALE GENOMIC DNA]</scope>
    <source>
        <strain evidence="1 2">K22</strain>
    </source>
</reference>
<dbReference type="STRING" id="454194.PYK22_00131"/>
<dbReference type="EMBL" id="CBXV010000001">
    <property type="protein sequence ID" value="CDM64139.1"/>
    <property type="molecule type" value="Genomic_DNA"/>
</dbReference>
<dbReference type="AlphaFoldDB" id="A0A0B6WV64"/>
<accession>A0A0B6WV64</accession>
<sequence>MLALCALAFGCGRRAPFEGEAPAPQTSSPSSAPISWAEIAQSYASVRDYTCLYEKQERAISNGEKQTIRFYFRKPFDVRCDWLNDRGRVDQTAIYRAGENGGKVLARRTGPLGSLFGTLRLDPNDPLALADSRHPVTQAGIGYIIERVAQELSRHNIKMDYLGEDRGDGRALYKFALTATGPLPPDLDGAHHAFIWVDEKLRLPVAIELYDASGALIERHRFKDMRVNVGLDDRTFAFQ</sequence>
<name>A0A0B6WV64_9BACT</name>
<evidence type="ECO:0000313" key="1">
    <source>
        <dbReference type="EMBL" id="CDM64139.1"/>
    </source>
</evidence>
<keyword evidence="1" id="KW-0449">Lipoprotein</keyword>
<proteinExistence type="predicted"/>
<reference evidence="1 2" key="1">
    <citation type="submission" date="2013-12" db="EMBL/GenBank/DDBJ databases">
        <authorList>
            <person name="Stott M."/>
        </authorList>
    </citation>
    <scope>NUCLEOTIDE SEQUENCE [LARGE SCALE GENOMIC DNA]</scope>
    <source>
        <strain evidence="1 2">K22</strain>
    </source>
</reference>
<evidence type="ECO:0000313" key="2">
    <source>
        <dbReference type="Proteomes" id="UP000031518"/>
    </source>
</evidence>
<organism evidence="1 2">
    <name type="scientific">Pyrinomonas methylaliphatogenes</name>
    <dbReference type="NCBI Taxonomy" id="454194"/>
    <lineage>
        <taxon>Bacteria</taxon>
        <taxon>Pseudomonadati</taxon>
        <taxon>Acidobacteriota</taxon>
        <taxon>Blastocatellia</taxon>
        <taxon>Blastocatellales</taxon>
        <taxon>Pyrinomonadaceae</taxon>
        <taxon>Pyrinomonas</taxon>
    </lineage>
</organism>
<dbReference type="OrthoDB" id="5456309at2"/>
<dbReference type="RefSeq" id="WP_041973159.1">
    <property type="nucleotide sequence ID" value="NZ_CBXV010000001.1"/>
</dbReference>
<keyword evidence="2" id="KW-1185">Reference proteome</keyword>
<gene>
    <name evidence="1" type="ORF">PYK22_00131</name>
</gene>
<dbReference type="Pfam" id="PF07608">
    <property type="entry name" value="DUF1571"/>
    <property type="match status" value="1"/>
</dbReference>
<dbReference type="Proteomes" id="UP000031518">
    <property type="component" value="Unassembled WGS sequence"/>
</dbReference>